<dbReference type="Gene3D" id="3.90.79.10">
    <property type="entry name" value="Nucleoside Triphosphate Pyrophosphohydrolase"/>
    <property type="match status" value="1"/>
</dbReference>
<comment type="cofactor">
    <cofactor evidence="1">
        <name>Mg(2+)</name>
        <dbReference type="ChEBI" id="CHEBI:18420"/>
    </cofactor>
</comment>
<dbReference type="GO" id="GO:0016787">
    <property type="term" value="F:hydrolase activity"/>
    <property type="evidence" value="ECO:0007669"/>
    <property type="project" value="UniProtKB-KW"/>
</dbReference>
<accession>A0A1F8GIT6</accession>
<evidence type="ECO:0000313" key="5">
    <source>
        <dbReference type="Proteomes" id="UP000178911"/>
    </source>
</evidence>
<dbReference type="AlphaFoldDB" id="A0A1F8GIT6"/>
<comment type="caution">
    <text evidence="4">The sequence shown here is derived from an EMBL/GenBank/DDBJ whole genome shotgun (WGS) entry which is preliminary data.</text>
</comment>
<dbReference type="SUPFAM" id="SSF55811">
    <property type="entry name" value="Nudix"/>
    <property type="match status" value="1"/>
</dbReference>
<evidence type="ECO:0000256" key="2">
    <source>
        <dbReference type="ARBA" id="ARBA00022801"/>
    </source>
</evidence>
<evidence type="ECO:0000259" key="3">
    <source>
        <dbReference type="PROSITE" id="PS51462"/>
    </source>
</evidence>
<feature type="domain" description="Nudix hydrolase" evidence="3">
    <location>
        <begin position="20"/>
        <end position="151"/>
    </location>
</feature>
<dbReference type="EMBL" id="MGKJ01000010">
    <property type="protein sequence ID" value="OGN24628.1"/>
    <property type="molecule type" value="Genomic_DNA"/>
</dbReference>
<evidence type="ECO:0000256" key="1">
    <source>
        <dbReference type="ARBA" id="ARBA00001946"/>
    </source>
</evidence>
<dbReference type="STRING" id="1802695.A3A13_00945"/>
<dbReference type="Proteomes" id="UP000178911">
    <property type="component" value="Unassembled WGS sequence"/>
</dbReference>
<proteinExistence type="predicted"/>
<name>A0A1F8GIT6_9BACT</name>
<gene>
    <name evidence="4" type="ORF">A3A13_00945</name>
</gene>
<organism evidence="4 5">
    <name type="scientific">Candidatus Yanofskybacteria bacterium RIFCSPLOWO2_01_FULL_43_22</name>
    <dbReference type="NCBI Taxonomy" id="1802695"/>
    <lineage>
        <taxon>Bacteria</taxon>
        <taxon>Candidatus Yanofskyibacteriota</taxon>
    </lineage>
</organism>
<sequence>MAATNNYIPEKIYKSLLKYSPRVCVDLVIVNGKRFLLGKRIIPPAKNLWLFIGGRVLKGETKEQAVKRKFREELGVKSDRLSFKLIGVEDLFLMHDKRFYHDLIIVFLVKTKEEEFKHFDKRQHSQLAWFDKINTNWHPHVKKMLKTAGFK</sequence>
<dbReference type="PANTHER" id="PTHR43046">
    <property type="entry name" value="GDP-MANNOSE MANNOSYL HYDROLASE"/>
    <property type="match status" value="1"/>
</dbReference>
<dbReference type="Pfam" id="PF00293">
    <property type="entry name" value="NUDIX"/>
    <property type="match status" value="1"/>
</dbReference>
<reference evidence="4 5" key="1">
    <citation type="journal article" date="2016" name="Nat. Commun.">
        <title>Thousands of microbial genomes shed light on interconnected biogeochemical processes in an aquifer system.</title>
        <authorList>
            <person name="Anantharaman K."/>
            <person name="Brown C.T."/>
            <person name="Hug L.A."/>
            <person name="Sharon I."/>
            <person name="Castelle C.J."/>
            <person name="Probst A.J."/>
            <person name="Thomas B.C."/>
            <person name="Singh A."/>
            <person name="Wilkins M.J."/>
            <person name="Karaoz U."/>
            <person name="Brodie E.L."/>
            <person name="Williams K.H."/>
            <person name="Hubbard S.S."/>
            <person name="Banfield J.F."/>
        </authorList>
    </citation>
    <scope>NUCLEOTIDE SEQUENCE [LARGE SCALE GENOMIC DNA]</scope>
</reference>
<dbReference type="PROSITE" id="PS51462">
    <property type="entry name" value="NUDIX"/>
    <property type="match status" value="1"/>
</dbReference>
<dbReference type="InterPro" id="IPR000086">
    <property type="entry name" value="NUDIX_hydrolase_dom"/>
</dbReference>
<dbReference type="PANTHER" id="PTHR43046:SF14">
    <property type="entry name" value="MUTT_NUDIX FAMILY PROTEIN"/>
    <property type="match status" value="1"/>
</dbReference>
<protein>
    <recommendedName>
        <fullName evidence="3">Nudix hydrolase domain-containing protein</fullName>
    </recommendedName>
</protein>
<dbReference type="InterPro" id="IPR015797">
    <property type="entry name" value="NUDIX_hydrolase-like_dom_sf"/>
</dbReference>
<evidence type="ECO:0000313" key="4">
    <source>
        <dbReference type="EMBL" id="OGN24628.1"/>
    </source>
</evidence>
<keyword evidence="2" id="KW-0378">Hydrolase</keyword>